<evidence type="ECO:0000256" key="1">
    <source>
        <dbReference type="ARBA" id="ARBA00004651"/>
    </source>
</evidence>
<feature type="transmembrane region" description="Helical" evidence="10">
    <location>
        <begin position="175"/>
        <end position="194"/>
    </location>
</feature>
<dbReference type="InterPro" id="IPR027417">
    <property type="entry name" value="P-loop_NTPase"/>
</dbReference>
<comment type="similarity">
    <text evidence="2">Belongs to the CpsC/CapA family.</text>
</comment>
<dbReference type="GO" id="GO:0005886">
    <property type="term" value="C:plasma membrane"/>
    <property type="evidence" value="ECO:0007669"/>
    <property type="project" value="UniProtKB-SubCell"/>
</dbReference>
<keyword evidence="13" id="KW-1185">Reference proteome</keyword>
<dbReference type="RefSeq" id="WP_127094410.1">
    <property type="nucleotide sequence ID" value="NZ_CP031423.1"/>
</dbReference>
<sequence>MTLHEYIASLRRSWWIILLLAAIGAGAGFGYATVQPKVYRAQADVVIIPARGASTSELVQGSNYVQNLVQTYALVATSPTVLEPVVDRLGLDSTPRALATSVSVQAPLNTQVLEIGVTSRDADTAAAVANAIGSQLAVAVRDLSPQFDDAQPAVRIETITPATPPNAPISPNVRLLTLLGGLAGLVAGVVYALLRRLLATRLSSHVDIAAVSDIAVLGDVYTTGSSRSLPGVIRTDATSAVAESVRSFVAGLRFANVDGAKKVLLFTSSHSGDGKSSMSIATALILAEQGNSVLLIDADLRRASIATLSQLEGSVGLTSILLGETTMDVAVQPLGNDGAQVLTSGVLPPNPGQILTSELLRGVIAEAREQYDFVIVDTPPVLAVSDPLWLAPLVDGIVIVVRSRVTKRDALRRTLLALESSPTPVLGLVLNDVRRTQSSAYYEDQAGRSARLKRKDPTSVRENVSRR</sequence>
<dbReference type="Gene3D" id="3.40.50.300">
    <property type="entry name" value="P-loop containing nucleotide triphosphate hydrolases"/>
    <property type="match status" value="1"/>
</dbReference>
<proteinExistence type="inferred from homology"/>
<keyword evidence="7 10" id="KW-1133">Transmembrane helix</keyword>
<feature type="transmembrane region" description="Helical" evidence="10">
    <location>
        <begin position="12"/>
        <end position="32"/>
    </location>
</feature>
<dbReference type="CDD" id="cd05387">
    <property type="entry name" value="BY-kinase"/>
    <property type="match status" value="1"/>
</dbReference>
<dbReference type="GO" id="GO:0005524">
    <property type="term" value="F:ATP binding"/>
    <property type="evidence" value="ECO:0007669"/>
    <property type="project" value="UniProtKB-KW"/>
</dbReference>
<evidence type="ECO:0000256" key="9">
    <source>
        <dbReference type="SAM" id="MobiDB-lite"/>
    </source>
</evidence>
<keyword evidence="6" id="KW-0067">ATP-binding</keyword>
<dbReference type="SUPFAM" id="SSF52540">
    <property type="entry name" value="P-loop containing nucleoside triphosphate hydrolases"/>
    <property type="match status" value="1"/>
</dbReference>
<dbReference type="AlphaFoldDB" id="A0A3S9W679"/>
<keyword evidence="4 10" id="KW-0812">Transmembrane</keyword>
<dbReference type="OrthoDB" id="9812433at2"/>
<evidence type="ECO:0000313" key="12">
    <source>
        <dbReference type="EMBL" id="AZS35607.1"/>
    </source>
</evidence>
<dbReference type="Pfam" id="PF10609">
    <property type="entry name" value="ParA"/>
    <property type="match status" value="1"/>
</dbReference>
<evidence type="ECO:0000256" key="3">
    <source>
        <dbReference type="ARBA" id="ARBA00022475"/>
    </source>
</evidence>
<evidence type="ECO:0000313" key="13">
    <source>
        <dbReference type="Proteomes" id="UP000276888"/>
    </source>
</evidence>
<evidence type="ECO:0000256" key="5">
    <source>
        <dbReference type="ARBA" id="ARBA00022741"/>
    </source>
</evidence>
<dbReference type="KEGG" id="mlv:CVS47_00199"/>
<evidence type="ECO:0000256" key="4">
    <source>
        <dbReference type="ARBA" id="ARBA00022692"/>
    </source>
</evidence>
<evidence type="ECO:0000256" key="10">
    <source>
        <dbReference type="SAM" id="Phobius"/>
    </source>
</evidence>
<organism evidence="12 13">
    <name type="scientific">Microbacterium lemovicicum</name>
    <dbReference type="NCBI Taxonomy" id="1072463"/>
    <lineage>
        <taxon>Bacteria</taxon>
        <taxon>Bacillati</taxon>
        <taxon>Actinomycetota</taxon>
        <taxon>Actinomycetes</taxon>
        <taxon>Micrococcales</taxon>
        <taxon>Microbacteriaceae</taxon>
        <taxon>Microbacterium</taxon>
    </lineage>
</organism>
<dbReference type="Pfam" id="PF02706">
    <property type="entry name" value="Wzz"/>
    <property type="match status" value="1"/>
</dbReference>
<feature type="compositionally biased region" description="Basic and acidic residues" evidence="9">
    <location>
        <begin position="455"/>
        <end position="467"/>
    </location>
</feature>
<dbReference type="EC" id="2.7.10.2" evidence="12"/>
<evidence type="ECO:0000256" key="8">
    <source>
        <dbReference type="ARBA" id="ARBA00023136"/>
    </source>
</evidence>
<dbReference type="InterPro" id="IPR003856">
    <property type="entry name" value="LPS_length_determ_N"/>
</dbReference>
<dbReference type="NCBIfam" id="TIGR01007">
    <property type="entry name" value="eps_fam"/>
    <property type="match status" value="1"/>
</dbReference>
<gene>
    <name evidence="12" type="primary">ywqD_1</name>
    <name evidence="12" type="ORF">CVS47_00199</name>
</gene>
<keyword evidence="12" id="KW-0418">Kinase</keyword>
<keyword evidence="8 10" id="KW-0472">Membrane</keyword>
<dbReference type="InterPro" id="IPR050445">
    <property type="entry name" value="Bact_polysacc_biosynth/exp"/>
</dbReference>
<feature type="domain" description="Polysaccharide chain length determinant N-terminal" evidence="11">
    <location>
        <begin position="2"/>
        <end position="88"/>
    </location>
</feature>
<dbReference type="PANTHER" id="PTHR32309:SF13">
    <property type="entry name" value="FERRIC ENTEROBACTIN TRANSPORT PROTEIN FEPE"/>
    <property type="match status" value="1"/>
</dbReference>
<dbReference type="PANTHER" id="PTHR32309">
    <property type="entry name" value="TYROSINE-PROTEIN KINASE"/>
    <property type="match status" value="1"/>
</dbReference>
<accession>A0A3S9W679</accession>
<dbReference type="EMBL" id="CP031423">
    <property type="protein sequence ID" value="AZS35607.1"/>
    <property type="molecule type" value="Genomic_DNA"/>
</dbReference>
<name>A0A3S9W679_9MICO</name>
<evidence type="ECO:0000259" key="11">
    <source>
        <dbReference type="Pfam" id="PF02706"/>
    </source>
</evidence>
<evidence type="ECO:0000256" key="7">
    <source>
        <dbReference type="ARBA" id="ARBA00022989"/>
    </source>
</evidence>
<reference evidence="12 13" key="1">
    <citation type="submission" date="2018-08" db="EMBL/GenBank/DDBJ databases">
        <title>Microbacterium lemovicicum sp. nov., a bacterium isolated from a natural uranium-rich soil.</title>
        <authorList>
            <person name="ORTET P."/>
        </authorList>
    </citation>
    <scope>NUCLEOTIDE SEQUENCE [LARGE SCALE GENOMIC DNA]</scope>
    <source>
        <strain evidence="12 13">Viu22</strain>
    </source>
</reference>
<comment type="subcellular location">
    <subcellularLocation>
        <location evidence="1">Cell membrane</location>
        <topology evidence="1">Multi-pass membrane protein</topology>
    </subcellularLocation>
</comment>
<dbReference type="InterPro" id="IPR033756">
    <property type="entry name" value="YlxH/NBP35"/>
</dbReference>
<dbReference type="GO" id="GO:0004715">
    <property type="term" value="F:non-membrane spanning protein tyrosine kinase activity"/>
    <property type="evidence" value="ECO:0007669"/>
    <property type="project" value="UniProtKB-EC"/>
</dbReference>
<keyword evidence="5" id="KW-0547">Nucleotide-binding</keyword>
<dbReference type="Proteomes" id="UP000276888">
    <property type="component" value="Chromosome"/>
</dbReference>
<dbReference type="InterPro" id="IPR005702">
    <property type="entry name" value="Wzc-like_C"/>
</dbReference>
<keyword evidence="3" id="KW-1003">Cell membrane</keyword>
<evidence type="ECO:0000256" key="6">
    <source>
        <dbReference type="ARBA" id="ARBA00022840"/>
    </source>
</evidence>
<evidence type="ECO:0000256" key="2">
    <source>
        <dbReference type="ARBA" id="ARBA00006683"/>
    </source>
</evidence>
<feature type="region of interest" description="Disordered" evidence="9">
    <location>
        <begin position="445"/>
        <end position="467"/>
    </location>
</feature>
<protein>
    <submittedName>
        <fullName evidence="12">Tyrosine-protein kinase YwqD</fullName>
        <ecNumber evidence="12">2.7.10.2</ecNumber>
    </submittedName>
</protein>
<keyword evidence="12" id="KW-0808">Transferase</keyword>